<sequence>MSPHASRRVRELRTALGQLKHPAEFRVPPPFLDPAQADWAATVLAEVEAAETLAEQAAVTPDTPDGAGSDALLGAALGIWRALRKLDQGAGPLSAAELRQVRRQVHASRQALADDGLEIQEHDGAPFDSGLSLEVLVFEEQPGLTREVVLETVRPSVYFRGERIQMGQVIVGRPAPEDAPPVTDHAGDHHAGDPDANDQGGHGSA</sequence>
<evidence type="ECO:0008006" key="4">
    <source>
        <dbReference type="Google" id="ProtNLM"/>
    </source>
</evidence>
<dbReference type="RefSeq" id="WP_246567194.1">
    <property type="nucleotide sequence ID" value="NZ_BMPQ01000001.1"/>
</dbReference>
<comment type="caution">
    <text evidence="2">The sequence shown here is derived from an EMBL/GenBank/DDBJ whole genome shotgun (WGS) entry which is preliminary data.</text>
</comment>
<feature type="region of interest" description="Disordered" evidence="1">
    <location>
        <begin position="172"/>
        <end position="205"/>
    </location>
</feature>
<organism evidence="2 3">
    <name type="scientific">Streptomyces flaveus</name>
    <dbReference type="NCBI Taxonomy" id="66370"/>
    <lineage>
        <taxon>Bacteria</taxon>
        <taxon>Bacillati</taxon>
        <taxon>Actinomycetota</taxon>
        <taxon>Actinomycetes</taxon>
        <taxon>Kitasatosporales</taxon>
        <taxon>Streptomycetaceae</taxon>
        <taxon>Streptomyces</taxon>
        <taxon>Streptomyces aurantiacus group</taxon>
    </lineage>
</organism>
<name>A0A917V747_9ACTN</name>
<evidence type="ECO:0000313" key="2">
    <source>
        <dbReference type="EMBL" id="GGK46425.1"/>
    </source>
</evidence>
<evidence type="ECO:0000313" key="3">
    <source>
        <dbReference type="Proteomes" id="UP000637788"/>
    </source>
</evidence>
<reference evidence="2" key="1">
    <citation type="journal article" date="2014" name="Int. J. Syst. Evol. Microbiol.">
        <title>Complete genome sequence of Corynebacterium casei LMG S-19264T (=DSM 44701T), isolated from a smear-ripened cheese.</title>
        <authorList>
            <consortium name="US DOE Joint Genome Institute (JGI-PGF)"/>
            <person name="Walter F."/>
            <person name="Albersmeier A."/>
            <person name="Kalinowski J."/>
            <person name="Ruckert C."/>
        </authorList>
    </citation>
    <scope>NUCLEOTIDE SEQUENCE</scope>
    <source>
        <strain evidence="2">JCM 3035</strain>
    </source>
</reference>
<evidence type="ECO:0000256" key="1">
    <source>
        <dbReference type="SAM" id="MobiDB-lite"/>
    </source>
</evidence>
<dbReference type="EMBL" id="BMPQ01000001">
    <property type="protein sequence ID" value="GGK46425.1"/>
    <property type="molecule type" value="Genomic_DNA"/>
</dbReference>
<dbReference type="AlphaFoldDB" id="A0A917V747"/>
<proteinExistence type="predicted"/>
<keyword evidence="3" id="KW-1185">Reference proteome</keyword>
<accession>A0A917V747</accession>
<dbReference type="Proteomes" id="UP000637788">
    <property type="component" value="Unassembled WGS sequence"/>
</dbReference>
<reference evidence="2" key="2">
    <citation type="submission" date="2020-09" db="EMBL/GenBank/DDBJ databases">
        <authorList>
            <person name="Sun Q."/>
            <person name="Ohkuma M."/>
        </authorList>
    </citation>
    <scope>NUCLEOTIDE SEQUENCE</scope>
    <source>
        <strain evidence="2">JCM 3035</strain>
    </source>
</reference>
<gene>
    <name evidence="2" type="ORF">GCM10010094_02980</name>
</gene>
<protein>
    <recommendedName>
        <fullName evidence="4">Nucleotide exchange factor GrpE</fullName>
    </recommendedName>
</protein>